<dbReference type="Proteomes" id="UP001594288">
    <property type="component" value="Unassembled WGS sequence"/>
</dbReference>
<proteinExistence type="predicted"/>
<comment type="caution">
    <text evidence="1">The sequence shown here is derived from an EMBL/GenBank/DDBJ whole genome shotgun (WGS) entry which is preliminary data.</text>
</comment>
<dbReference type="InterPro" id="IPR015943">
    <property type="entry name" value="WD40/YVTN_repeat-like_dom_sf"/>
</dbReference>
<accession>A0ABV6YQ65</accession>
<keyword evidence="2" id="KW-1185">Reference proteome</keyword>
<protein>
    <recommendedName>
        <fullName evidence="3">WD40 repeat domain-containing protein</fullName>
    </recommendedName>
</protein>
<evidence type="ECO:0000313" key="1">
    <source>
        <dbReference type="EMBL" id="MFC1800221.1"/>
    </source>
</evidence>
<dbReference type="EMBL" id="JBHPEI010000090">
    <property type="protein sequence ID" value="MFC1800221.1"/>
    <property type="molecule type" value="Genomic_DNA"/>
</dbReference>
<organism evidence="1 2">
    <name type="scientific">Eiseniibacteriota bacterium</name>
    <dbReference type="NCBI Taxonomy" id="2212470"/>
    <lineage>
        <taxon>Bacteria</taxon>
        <taxon>Candidatus Eiseniibacteriota</taxon>
    </lineage>
</organism>
<dbReference type="SUPFAM" id="SSF50998">
    <property type="entry name" value="Quinoprotein alcohol dehydrogenase-like"/>
    <property type="match status" value="1"/>
</dbReference>
<gene>
    <name evidence="1" type="ORF">ACFL2Z_04865</name>
</gene>
<dbReference type="Gene3D" id="2.130.10.10">
    <property type="entry name" value="YVTN repeat-like/Quinoprotein amine dehydrogenase"/>
    <property type="match status" value="1"/>
</dbReference>
<dbReference type="InterPro" id="IPR011047">
    <property type="entry name" value="Quinoprotein_ADH-like_sf"/>
</dbReference>
<evidence type="ECO:0008006" key="3">
    <source>
        <dbReference type="Google" id="ProtNLM"/>
    </source>
</evidence>
<evidence type="ECO:0000313" key="2">
    <source>
        <dbReference type="Proteomes" id="UP001594288"/>
    </source>
</evidence>
<name>A0ABV6YQ65_UNCEI</name>
<reference evidence="1 2" key="1">
    <citation type="submission" date="2024-09" db="EMBL/GenBank/DDBJ databases">
        <authorList>
            <person name="D'Angelo T."/>
        </authorList>
    </citation>
    <scope>NUCLEOTIDE SEQUENCE [LARGE SCALE GENOMIC DNA]</scope>
    <source>
        <strain evidence="1">SAG AM-311-F02</strain>
    </source>
</reference>
<sequence>MRQAPPIVEIAWRAGEPIAIALYDDEVRAYHKDGTRAWSYRAPWELSAFVVARRTGHSVVVSEDERKLSLVDPRGVESFRMEDQDTGCLELAISPDAKHVGLLSNAGQVTWIKTDTEDVWNFTVDDACSIEVSSEAGLLGVGLHNGYSLFGAGGKPIWERDLPKMSVVRSAISPRGDFMALMASPGCRLMVLDRDGSIRFEDFRRFLPKDLALSGAGCFAAAYGMDDADLGVPFSEPVRLDLFGPRETGPLDFRTVASARIRCFDLTPDGTLVTLDPDGIVEAWPRPDRGNERSAEALWSFHTDGEALAISARDKDGPVLTVFWDDDTGEMHFDYRDIREYRHGPA</sequence>